<comment type="similarity">
    <text evidence="1">Belongs to the Di19 family.</text>
</comment>
<dbReference type="InterPro" id="IPR033347">
    <property type="entry name" value="Di19"/>
</dbReference>
<dbReference type="Proteomes" id="UP001318860">
    <property type="component" value="Unassembled WGS sequence"/>
</dbReference>
<feature type="domain" description="Di19 zinc-binding" evidence="2">
    <location>
        <begin position="87"/>
        <end position="140"/>
    </location>
</feature>
<proteinExistence type="inferred from homology"/>
<name>A0ABR0X505_REHGL</name>
<dbReference type="PANTHER" id="PTHR31875:SF6">
    <property type="entry name" value="PROTEIN DEHYDRATION-INDUCED 19"/>
    <property type="match status" value="1"/>
</dbReference>
<dbReference type="Pfam" id="PF05605">
    <property type="entry name" value="zf-Di19"/>
    <property type="match status" value="1"/>
</dbReference>
<sequence>MVFLNFDPVEEMIRKFGFTCSKNDAVAASLPSALCFLGPLVSPPQGDKSILSDTTISAIAASLATKCSQLDLFNKDDFGVEGESGPDYPCPYCYEEFDISSLCSHLEDEHSGEYSNASVCPICSVKVAQDLLNHITLRHGHFNKRRNRLRRVPIPNSQSLSLLGRDLKEAHPRLLPEGNGYRSNNVTPLDAVTDPVISSLLSNSSSISDQTDVISKILMSSIDDNSSRSMVSHIVWKSSSLDSSLSHEEREKRIRQEAERAVFVQDVLVSTLFAD</sequence>
<organism evidence="4 5">
    <name type="scientific">Rehmannia glutinosa</name>
    <name type="common">Chinese foxglove</name>
    <dbReference type="NCBI Taxonomy" id="99300"/>
    <lineage>
        <taxon>Eukaryota</taxon>
        <taxon>Viridiplantae</taxon>
        <taxon>Streptophyta</taxon>
        <taxon>Embryophyta</taxon>
        <taxon>Tracheophyta</taxon>
        <taxon>Spermatophyta</taxon>
        <taxon>Magnoliopsida</taxon>
        <taxon>eudicotyledons</taxon>
        <taxon>Gunneridae</taxon>
        <taxon>Pentapetalae</taxon>
        <taxon>asterids</taxon>
        <taxon>lamiids</taxon>
        <taxon>Lamiales</taxon>
        <taxon>Orobanchaceae</taxon>
        <taxon>Rehmannieae</taxon>
        <taxon>Rehmannia</taxon>
    </lineage>
</organism>
<evidence type="ECO:0000313" key="5">
    <source>
        <dbReference type="Proteomes" id="UP001318860"/>
    </source>
</evidence>
<comment type="caution">
    <text evidence="4">The sequence shown here is derived from an EMBL/GenBank/DDBJ whole genome shotgun (WGS) entry which is preliminary data.</text>
</comment>
<evidence type="ECO:0000259" key="2">
    <source>
        <dbReference type="Pfam" id="PF05605"/>
    </source>
</evidence>
<feature type="domain" description="Di19 C-terminal" evidence="3">
    <location>
        <begin position="160"/>
        <end position="272"/>
    </location>
</feature>
<evidence type="ECO:0000313" key="4">
    <source>
        <dbReference type="EMBL" id="KAK6154738.1"/>
    </source>
</evidence>
<dbReference type="InterPro" id="IPR008598">
    <property type="entry name" value="Di19_Zn-bd"/>
</dbReference>
<dbReference type="EMBL" id="JABTTQ020000005">
    <property type="protein sequence ID" value="KAK6154738.1"/>
    <property type="molecule type" value="Genomic_DNA"/>
</dbReference>
<keyword evidence="5" id="KW-1185">Reference proteome</keyword>
<dbReference type="PANTHER" id="PTHR31875">
    <property type="entry name" value="PROTEIN DEHYDRATION-INDUCED 19"/>
    <property type="match status" value="1"/>
</dbReference>
<dbReference type="Pfam" id="PF14571">
    <property type="entry name" value="Di19_C"/>
    <property type="match status" value="1"/>
</dbReference>
<dbReference type="InterPro" id="IPR027935">
    <property type="entry name" value="Di19_C"/>
</dbReference>
<evidence type="ECO:0000256" key="1">
    <source>
        <dbReference type="ARBA" id="ARBA00007109"/>
    </source>
</evidence>
<accession>A0ABR0X505</accession>
<gene>
    <name evidence="4" type="ORF">DH2020_008986</name>
</gene>
<protein>
    <submittedName>
        <fullName evidence="4">Uncharacterized protein</fullName>
    </submittedName>
</protein>
<evidence type="ECO:0000259" key="3">
    <source>
        <dbReference type="Pfam" id="PF14571"/>
    </source>
</evidence>
<reference evidence="4 5" key="1">
    <citation type="journal article" date="2021" name="Comput. Struct. Biotechnol. J.">
        <title>De novo genome assembly of the potent medicinal plant Rehmannia glutinosa using nanopore technology.</title>
        <authorList>
            <person name="Ma L."/>
            <person name="Dong C."/>
            <person name="Song C."/>
            <person name="Wang X."/>
            <person name="Zheng X."/>
            <person name="Niu Y."/>
            <person name="Chen S."/>
            <person name="Feng W."/>
        </authorList>
    </citation>
    <scope>NUCLEOTIDE SEQUENCE [LARGE SCALE GENOMIC DNA]</scope>
    <source>
        <strain evidence="4">DH-2019</strain>
    </source>
</reference>